<proteinExistence type="predicted"/>
<dbReference type="OrthoDB" id="2470430at2"/>
<dbReference type="EMBL" id="RHHQ01000020">
    <property type="protein sequence ID" value="RNB82294.1"/>
    <property type="molecule type" value="Genomic_DNA"/>
</dbReference>
<dbReference type="Proteomes" id="UP000271031">
    <property type="component" value="Unassembled WGS sequence"/>
</dbReference>
<sequence>MRDYLLFCTYCSNYTLLHEFEKETGNFLGEYSLLFNDYTHNSIVLNKFLLAHLGHTLRVIPSQTDEYRTIICTAAHFLEDDIDKYVEESRAQKEFNERDRRKQREIGRVQVHIIDHLLRYELEQISSMKGATPAESQVLLGKELAMKKALEVVERVLRDKQFA</sequence>
<accession>A0A3M8D2I7</accession>
<evidence type="ECO:0000313" key="1">
    <source>
        <dbReference type="EMBL" id="RNB82294.1"/>
    </source>
</evidence>
<evidence type="ECO:0000313" key="2">
    <source>
        <dbReference type="Proteomes" id="UP000271031"/>
    </source>
</evidence>
<protein>
    <submittedName>
        <fullName evidence="1">Uncharacterized protein</fullName>
    </submittedName>
</protein>
<organism evidence="1 2">
    <name type="scientific">Brevibacillus fluminis</name>
    <dbReference type="NCBI Taxonomy" id="511487"/>
    <lineage>
        <taxon>Bacteria</taxon>
        <taxon>Bacillati</taxon>
        <taxon>Bacillota</taxon>
        <taxon>Bacilli</taxon>
        <taxon>Bacillales</taxon>
        <taxon>Paenibacillaceae</taxon>
        <taxon>Brevibacillus</taxon>
    </lineage>
</organism>
<reference evidence="1 2" key="1">
    <citation type="submission" date="2018-10" db="EMBL/GenBank/DDBJ databases">
        <title>Phylogenomics of Brevibacillus.</title>
        <authorList>
            <person name="Dunlap C."/>
        </authorList>
    </citation>
    <scope>NUCLEOTIDE SEQUENCE [LARGE SCALE GENOMIC DNA]</scope>
    <source>
        <strain evidence="1 2">JCM 15716</strain>
    </source>
</reference>
<keyword evidence="2" id="KW-1185">Reference proteome</keyword>
<dbReference type="RefSeq" id="WP_122920372.1">
    <property type="nucleotide sequence ID" value="NZ_RHHQ01000020.1"/>
</dbReference>
<comment type="caution">
    <text evidence="1">The sequence shown here is derived from an EMBL/GenBank/DDBJ whole genome shotgun (WGS) entry which is preliminary data.</text>
</comment>
<dbReference type="AlphaFoldDB" id="A0A3M8D2I7"/>
<name>A0A3M8D2I7_9BACL</name>
<gene>
    <name evidence="1" type="ORF">EDM56_23500</name>
</gene>